<name>A0ABQ2CWP0_9DEIO</name>
<feature type="transmembrane region" description="Helical" evidence="9">
    <location>
        <begin position="305"/>
        <end position="324"/>
    </location>
</feature>
<feature type="transmembrane region" description="Helical" evidence="9">
    <location>
        <begin position="695"/>
        <end position="716"/>
    </location>
</feature>
<dbReference type="Gene3D" id="1.20.58.370">
    <property type="entry name" value="MalF N-terminal region-like"/>
    <property type="match status" value="1"/>
</dbReference>
<evidence type="ECO:0000256" key="7">
    <source>
        <dbReference type="ARBA" id="ARBA00022989"/>
    </source>
</evidence>
<feature type="transmembrane region" description="Helical" evidence="9">
    <location>
        <begin position="756"/>
        <end position="778"/>
    </location>
</feature>
<feature type="transmembrane region" description="Helical" evidence="9">
    <location>
        <begin position="47"/>
        <end position="67"/>
    </location>
</feature>
<evidence type="ECO:0000256" key="6">
    <source>
        <dbReference type="ARBA" id="ARBA00022692"/>
    </source>
</evidence>
<feature type="transmembrane region" description="Helical" evidence="9">
    <location>
        <begin position="224"/>
        <end position="244"/>
    </location>
</feature>
<dbReference type="Proteomes" id="UP000632222">
    <property type="component" value="Unassembled WGS sequence"/>
</dbReference>
<accession>A0ABQ2CWP0</accession>
<feature type="transmembrane region" description="Helical" evidence="9">
    <location>
        <begin position="862"/>
        <end position="883"/>
    </location>
</feature>
<dbReference type="PROSITE" id="PS50928">
    <property type="entry name" value="ABC_TM1"/>
    <property type="match status" value="2"/>
</dbReference>
<feature type="transmembrane region" description="Helical" evidence="9">
    <location>
        <begin position="364"/>
        <end position="386"/>
    </location>
</feature>
<evidence type="ECO:0000256" key="9">
    <source>
        <dbReference type="RuleBase" id="RU363032"/>
    </source>
</evidence>
<dbReference type="InterPro" id="IPR000515">
    <property type="entry name" value="MetI-like"/>
</dbReference>
<evidence type="ECO:0000256" key="4">
    <source>
        <dbReference type="ARBA" id="ARBA00022475"/>
    </source>
</evidence>
<feature type="transmembrane region" description="Helical" evidence="9">
    <location>
        <begin position="807"/>
        <end position="829"/>
    </location>
</feature>
<comment type="similarity">
    <text evidence="2">Belongs to the binding-protein-dependent transport system permease family. MalFG subfamily.</text>
</comment>
<dbReference type="RefSeq" id="WP_189001526.1">
    <property type="nucleotide sequence ID" value="NZ_BMOD01000003.1"/>
</dbReference>
<dbReference type="SUPFAM" id="SSF161098">
    <property type="entry name" value="MetI-like"/>
    <property type="match status" value="2"/>
</dbReference>
<dbReference type="PANTHER" id="PTHR47314">
    <property type="entry name" value="MALTOSE/MALTODEXTRIN TRANSPORT SYSTEM PERMEASE PROTEIN MALF"/>
    <property type="match status" value="1"/>
</dbReference>
<organism evidence="11 12">
    <name type="scientific">Deinococcus roseus</name>
    <dbReference type="NCBI Taxonomy" id="392414"/>
    <lineage>
        <taxon>Bacteria</taxon>
        <taxon>Thermotogati</taxon>
        <taxon>Deinococcota</taxon>
        <taxon>Deinococci</taxon>
        <taxon>Deinococcales</taxon>
        <taxon>Deinococcaceae</taxon>
        <taxon>Deinococcus</taxon>
    </lineage>
</organism>
<protein>
    <recommendedName>
        <fullName evidence="10">ABC transmembrane type-1 domain-containing protein</fullName>
    </recommendedName>
</protein>
<feature type="domain" description="ABC transmembrane type-1" evidence="10">
    <location>
        <begin position="220"/>
        <end position="444"/>
    </location>
</feature>
<feature type="transmembrane region" description="Helical" evidence="9">
    <location>
        <begin position="79"/>
        <end position="103"/>
    </location>
</feature>
<reference evidence="12" key="1">
    <citation type="journal article" date="2019" name="Int. J. Syst. Evol. Microbiol.">
        <title>The Global Catalogue of Microorganisms (GCM) 10K type strain sequencing project: providing services to taxonomists for standard genome sequencing and annotation.</title>
        <authorList>
            <consortium name="The Broad Institute Genomics Platform"/>
            <consortium name="The Broad Institute Genome Sequencing Center for Infectious Disease"/>
            <person name="Wu L."/>
            <person name="Ma J."/>
        </authorList>
    </citation>
    <scope>NUCLEOTIDE SEQUENCE [LARGE SCALE GENOMIC DNA]</scope>
    <source>
        <strain evidence="12">JCM 14370</strain>
    </source>
</reference>
<comment type="subcellular location">
    <subcellularLocation>
        <location evidence="1 9">Cell membrane</location>
        <topology evidence="1 9">Multi-pass membrane protein</topology>
    </subcellularLocation>
</comment>
<keyword evidence="12" id="KW-1185">Reference proteome</keyword>
<dbReference type="PANTHER" id="PTHR47314:SF1">
    <property type="entry name" value="MALTOSE_MALTODEXTRIN TRANSPORT SYSTEM PERMEASE PROTEIN MALF"/>
    <property type="match status" value="1"/>
</dbReference>
<sequence length="898" mass="97646">MKRTLQPKPRLDHPALMVLALVLLLALCALLSFLVVGGINVLSGQQLPTWISLLASGVLMVPVAFFINKRLPAIRPWMYLLPATLFLLAFTGYPLAMTVYYSFTNYSAAHSGRPDSSTQMGASLSGSTVLKLSEPVQQLRCPADQCVGEKLEIQGQQAGKALTLQADIVAVSGQIVTLNKALPEGFQAQVLRRINKISWVGAQNYQNVLGKARTQMLPLLGWNILYALLTTLFNLGLGAVLGILLHNKKLRGRNFYRSILILPWAIPGIISIQVWQTLLNTNFGAINRLLGMLGVAPAPWLEDPLWARTAIIMVSLWMSFPYFMTATLSSLSTIPEELYEAAEVDGATPWHKLRFITLPMLSSSFVPIALSAFAAGFNNITLIFLLTGGGPALSVDDSTAQSTDILLSWAYKTAFVYGGGEQFGLASAIAVVIGVITVLISVVNFSVSGVFSEARNTESQKKGWSLPAPLKPILGWGAVAVLVFFALRTLLGLANTLGAPSFAIYFQTGGWLYLLLGFVGVVLLASGLMFLVGRRQKRSFQSVFFSTLTHAVLISTVLAVLYPVVYVLAASFDPLNRLSQASLGAPEEPLLIRARVLPALTGLDFSNYRTLFSGVQVQGWQWVVLVLSALSFLVMQVLNFTRGLTESARTAEKRASWAGMATVALVSLFLITLMPSQFTTDNPASKFLLWVRNTLLISGFTGIITLILTTTAGYALARMQFKGRMQYLMVVIFLQMFPSLLSLIAIYSLMNTLGLVNTFTGLILAYTGGIIAFATWIYKGYVESLPHNLNEAALVDGCSPWQAFTRIILPLSGPMLVFIFLLQFIGSYAEYFLANVLLTGAENWNIGVGLRSFASNQFTVQYGPFTAASVLGALPIVILFFTFQKIFVSGATSGAVKE</sequence>
<feature type="transmembrane region" description="Helical" evidence="9">
    <location>
        <begin position="256"/>
        <end position="275"/>
    </location>
</feature>
<comment type="caution">
    <text evidence="11">The sequence shown here is derived from an EMBL/GenBank/DDBJ whole genome shotgun (WGS) entry which is preliminary data.</text>
</comment>
<dbReference type="EMBL" id="BMOD01000003">
    <property type="protein sequence ID" value="GGJ28100.1"/>
    <property type="molecule type" value="Genomic_DNA"/>
</dbReference>
<evidence type="ECO:0000256" key="5">
    <source>
        <dbReference type="ARBA" id="ARBA00022597"/>
    </source>
</evidence>
<dbReference type="InterPro" id="IPR035277">
    <property type="entry name" value="MalF_N"/>
</dbReference>
<feature type="transmembrane region" description="Helical" evidence="9">
    <location>
        <begin position="511"/>
        <end position="531"/>
    </location>
</feature>
<keyword evidence="7 9" id="KW-1133">Transmembrane helix</keyword>
<feature type="domain" description="ABC transmembrane type-1" evidence="10">
    <location>
        <begin position="691"/>
        <end position="883"/>
    </location>
</feature>
<dbReference type="SUPFAM" id="SSF160964">
    <property type="entry name" value="MalF N-terminal region-like"/>
    <property type="match status" value="1"/>
</dbReference>
<dbReference type="CDD" id="cd06261">
    <property type="entry name" value="TM_PBP2"/>
    <property type="match status" value="2"/>
</dbReference>
<feature type="transmembrane region" description="Helical" evidence="9">
    <location>
        <begin position="728"/>
        <end position="750"/>
    </location>
</feature>
<evidence type="ECO:0000256" key="8">
    <source>
        <dbReference type="ARBA" id="ARBA00023136"/>
    </source>
</evidence>
<keyword evidence="3 9" id="KW-0813">Transport</keyword>
<feature type="transmembrane region" description="Helical" evidence="9">
    <location>
        <begin position="425"/>
        <end position="452"/>
    </location>
</feature>
<feature type="transmembrane region" description="Helical" evidence="9">
    <location>
        <begin position="658"/>
        <end position="675"/>
    </location>
</feature>
<keyword evidence="6 9" id="KW-0812">Transmembrane</keyword>
<evidence type="ECO:0000313" key="11">
    <source>
        <dbReference type="EMBL" id="GGJ28100.1"/>
    </source>
</evidence>
<dbReference type="Pfam" id="PF00528">
    <property type="entry name" value="BPD_transp_1"/>
    <property type="match status" value="2"/>
</dbReference>
<evidence type="ECO:0000256" key="3">
    <source>
        <dbReference type="ARBA" id="ARBA00022448"/>
    </source>
</evidence>
<keyword evidence="8 9" id="KW-0472">Membrane</keyword>
<dbReference type="Gene3D" id="1.10.3720.10">
    <property type="entry name" value="MetI-like"/>
    <property type="match status" value="2"/>
</dbReference>
<keyword evidence="4" id="KW-1003">Cell membrane</keyword>
<gene>
    <name evidence="11" type="ORF">GCM10008938_12750</name>
</gene>
<feature type="transmembrane region" description="Helical" evidence="9">
    <location>
        <begin position="619"/>
        <end position="638"/>
    </location>
</feature>
<dbReference type="InterPro" id="IPR035906">
    <property type="entry name" value="MetI-like_sf"/>
</dbReference>
<keyword evidence="5" id="KW-0762">Sugar transport</keyword>
<evidence type="ECO:0000256" key="2">
    <source>
        <dbReference type="ARBA" id="ARBA00009047"/>
    </source>
</evidence>
<evidence type="ECO:0000259" key="10">
    <source>
        <dbReference type="PROSITE" id="PS50928"/>
    </source>
</evidence>
<evidence type="ECO:0000313" key="12">
    <source>
        <dbReference type="Proteomes" id="UP000632222"/>
    </source>
</evidence>
<proteinExistence type="inferred from homology"/>
<feature type="transmembrane region" description="Helical" evidence="9">
    <location>
        <begin position="543"/>
        <end position="569"/>
    </location>
</feature>
<feature type="transmembrane region" description="Helical" evidence="9">
    <location>
        <begin position="473"/>
        <end position="491"/>
    </location>
</feature>
<evidence type="ECO:0000256" key="1">
    <source>
        <dbReference type="ARBA" id="ARBA00004651"/>
    </source>
</evidence>